<name>A0A9P4PQS2_9PLEO</name>
<accession>A0A9P4PQS2</accession>
<dbReference type="EMBL" id="MU001497">
    <property type="protein sequence ID" value="KAF2447191.1"/>
    <property type="molecule type" value="Genomic_DNA"/>
</dbReference>
<organism evidence="1 2">
    <name type="scientific">Karstenula rhodostoma CBS 690.94</name>
    <dbReference type="NCBI Taxonomy" id="1392251"/>
    <lineage>
        <taxon>Eukaryota</taxon>
        <taxon>Fungi</taxon>
        <taxon>Dikarya</taxon>
        <taxon>Ascomycota</taxon>
        <taxon>Pezizomycotina</taxon>
        <taxon>Dothideomycetes</taxon>
        <taxon>Pleosporomycetidae</taxon>
        <taxon>Pleosporales</taxon>
        <taxon>Massarineae</taxon>
        <taxon>Didymosphaeriaceae</taxon>
        <taxon>Karstenula</taxon>
    </lineage>
</organism>
<evidence type="ECO:0000313" key="2">
    <source>
        <dbReference type="Proteomes" id="UP000799764"/>
    </source>
</evidence>
<protein>
    <submittedName>
        <fullName evidence="1">Uncharacterized protein</fullName>
    </submittedName>
</protein>
<dbReference type="AlphaFoldDB" id="A0A9P4PQS2"/>
<comment type="caution">
    <text evidence="1">The sequence shown here is derived from an EMBL/GenBank/DDBJ whole genome shotgun (WGS) entry which is preliminary data.</text>
</comment>
<reference evidence="1" key="1">
    <citation type="journal article" date="2020" name="Stud. Mycol.">
        <title>101 Dothideomycetes genomes: a test case for predicting lifestyles and emergence of pathogens.</title>
        <authorList>
            <person name="Haridas S."/>
            <person name="Albert R."/>
            <person name="Binder M."/>
            <person name="Bloem J."/>
            <person name="Labutti K."/>
            <person name="Salamov A."/>
            <person name="Andreopoulos B."/>
            <person name="Baker S."/>
            <person name="Barry K."/>
            <person name="Bills G."/>
            <person name="Bluhm B."/>
            <person name="Cannon C."/>
            <person name="Castanera R."/>
            <person name="Culley D."/>
            <person name="Daum C."/>
            <person name="Ezra D."/>
            <person name="Gonzalez J."/>
            <person name="Henrissat B."/>
            <person name="Kuo A."/>
            <person name="Liang C."/>
            <person name="Lipzen A."/>
            <person name="Lutzoni F."/>
            <person name="Magnuson J."/>
            <person name="Mondo S."/>
            <person name="Nolan M."/>
            <person name="Ohm R."/>
            <person name="Pangilinan J."/>
            <person name="Park H.-J."/>
            <person name="Ramirez L."/>
            <person name="Alfaro M."/>
            <person name="Sun H."/>
            <person name="Tritt A."/>
            <person name="Yoshinaga Y."/>
            <person name="Zwiers L.-H."/>
            <person name="Turgeon B."/>
            <person name="Goodwin S."/>
            <person name="Spatafora J."/>
            <person name="Crous P."/>
            <person name="Grigoriev I."/>
        </authorList>
    </citation>
    <scope>NUCLEOTIDE SEQUENCE</scope>
    <source>
        <strain evidence="1">CBS 690.94</strain>
    </source>
</reference>
<keyword evidence="2" id="KW-1185">Reference proteome</keyword>
<dbReference type="Proteomes" id="UP000799764">
    <property type="component" value="Unassembled WGS sequence"/>
</dbReference>
<gene>
    <name evidence="1" type="ORF">P171DRAFT_247155</name>
</gene>
<proteinExistence type="predicted"/>
<evidence type="ECO:0000313" key="1">
    <source>
        <dbReference type="EMBL" id="KAF2447191.1"/>
    </source>
</evidence>
<sequence>MRSSDLSGTAACYLDPSAQALNEPMIIWDIASHPRRRRRCIPDQRYALTRWSTHASKRPYSVATEMDDFGSISRASLQRALVYDVAHLSAGSIQPSLPHARSITNVARLVLPRISVSLAGNRVLLVCLACLACLACSRLHSQHPWPTSIAA</sequence>